<gene>
    <name evidence="3" type="primary">LOC112488890</name>
</gene>
<keyword evidence="1" id="KW-1133">Transmembrane helix</keyword>
<protein>
    <submittedName>
        <fullName evidence="3">Uncharacterized protein LOC112488890 isoform X1</fullName>
    </submittedName>
</protein>
<evidence type="ECO:0000313" key="3">
    <source>
        <dbReference type="RefSeq" id="XP_048320806.1"/>
    </source>
</evidence>
<name>A0ABM3I554_ZIZJJ</name>
<feature type="transmembrane region" description="Helical" evidence="1">
    <location>
        <begin position="32"/>
        <end position="55"/>
    </location>
</feature>
<organism evidence="2 3">
    <name type="scientific">Ziziphus jujuba</name>
    <name type="common">Chinese jujube</name>
    <name type="synonym">Ziziphus sativa</name>
    <dbReference type="NCBI Taxonomy" id="326968"/>
    <lineage>
        <taxon>Eukaryota</taxon>
        <taxon>Viridiplantae</taxon>
        <taxon>Streptophyta</taxon>
        <taxon>Embryophyta</taxon>
        <taxon>Tracheophyta</taxon>
        <taxon>Spermatophyta</taxon>
        <taxon>Magnoliopsida</taxon>
        <taxon>eudicotyledons</taxon>
        <taxon>Gunneridae</taxon>
        <taxon>Pentapetalae</taxon>
        <taxon>rosids</taxon>
        <taxon>fabids</taxon>
        <taxon>Rosales</taxon>
        <taxon>Rhamnaceae</taxon>
        <taxon>Paliureae</taxon>
        <taxon>Ziziphus</taxon>
    </lineage>
</organism>
<dbReference type="Proteomes" id="UP001652623">
    <property type="component" value="Chromosome 11"/>
</dbReference>
<proteinExistence type="predicted"/>
<evidence type="ECO:0000256" key="1">
    <source>
        <dbReference type="SAM" id="Phobius"/>
    </source>
</evidence>
<sequence>MVQPKSGCHLEMKNLRRLKTLMPKLWCLQKRIPILLIILILAVLVHLIWILLIYVRIIRVKLILMMLNPQRMNLKILFKNAGEVVEVHLLTNEVEVFRGFGHVKFAADSSCKEEACCQICSSNSYGAYRKESLSF</sequence>
<reference evidence="3" key="1">
    <citation type="submission" date="2025-08" db="UniProtKB">
        <authorList>
            <consortium name="RefSeq"/>
        </authorList>
    </citation>
    <scope>IDENTIFICATION</scope>
    <source>
        <tissue evidence="3">Seedling</tissue>
    </source>
</reference>
<accession>A0ABM3I554</accession>
<dbReference type="GeneID" id="112488890"/>
<keyword evidence="1" id="KW-0472">Membrane</keyword>
<keyword evidence="2" id="KW-1185">Reference proteome</keyword>
<keyword evidence="1" id="KW-0812">Transmembrane</keyword>
<evidence type="ECO:0000313" key="2">
    <source>
        <dbReference type="Proteomes" id="UP001652623"/>
    </source>
</evidence>
<dbReference type="RefSeq" id="XP_048320806.1">
    <property type="nucleotide sequence ID" value="XM_048464849.2"/>
</dbReference>